<dbReference type="Pfam" id="PF04509">
    <property type="entry name" value="CheC"/>
    <property type="match status" value="2"/>
</dbReference>
<accession>A0A223KRL9</accession>
<dbReference type="InterPro" id="IPR050992">
    <property type="entry name" value="CheZ_family_phosphatases"/>
</dbReference>
<evidence type="ECO:0000256" key="1">
    <source>
        <dbReference type="ARBA" id="ARBA00022500"/>
    </source>
</evidence>
<gene>
    <name evidence="4" type="ORF">BC6307_12490</name>
</gene>
<evidence type="ECO:0000256" key="2">
    <source>
        <dbReference type="ARBA" id="ARBA00022801"/>
    </source>
</evidence>
<keyword evidence="2" id="KW-0378">Hydrolase</keyword>
<organism evidence="4 5">
    <name type="scientific">Sutcliffiella cohnii</name>
    <dbReference type="NCBI Taxonomy" id="33932"/>
    <lineage>
        <taxon>Bacteria</taxon>
        <taxon>Bacillati</taxon>
        <taxon>Bacillota</taxon>
        <taxon>Bacilli</taxon>
        <taxon>Bacillales</taxon>
        <taxon>Bacillaceae</taxon>
        <taxon>Sutcliffiella</taxon>
    </lineage>
</organism>
<keyword evidence="1" id="KW-0145">Chemotaxis</keyword>
<dbReference type="GO" id="GO:0016787">
    <property type="term" value="F:hydrolase activity"/>
    <property type="evidence" value="ECO:0007669"/>
    <property type="project" value="UniProtKB-KW"/>
</dbReference>
<dbReference type="EMBL" id="CP018866">
    <property type="protein sequence ID" value="AST92037.1"/>
    <property type="molecule type" value="Genomic_DNA"/>
</dbReference>
<dbReference type="RefSeq" id="WP_066413324.1">
    <property type="nucleotide sequence ID" value="NZ_CP018866.1"/>
</dbReference>
<dbReference type="InterPro" id="IPR007597">
    <property type="entry name" value="CheC"/>
</dbReference>
<evidence type="ECO:0000313" key="4">
    <source>
        <dbReference type="EMBL" id="AST92037.1"/>
    </source>
</evidence>
<protein>
    <submittedName>
        <fullName evidence="4">CheY-P-specific phosphatase CheC</fullName>
    </submittedName>
</protein>
<dbReference type="Gene3D" id="3.40.1550.10">
    <property type="entry name" value="CheC-like"/>
    <property type="match status" value="1"/>
</dbReference>
<reference evidence="4 5" key="1">
    <citation type="submission" date="2016-12" db="EMBL/GenBank/DDBJ databases">
        <title>The whole genome sequencing and assembly of Bacillus cohnii DSM 6307T strain.</title>
        <authorList>
            <person name="Lee Y.-J."/>
            <person name="Yi H."/>
            <person name="Bahn Y.-S."/>
            <person name="Kim J.F."/>
            <person name="Lee D.-W."/>
        </authorList>
    </citation>
    <scope>NUCLEOTIDE SEQUENCE [LARGE SCALE GENOMIC DNA]</scope>
    <source>
        <strain evidence="4 5">DSM 6307</strain>
    </source>
</reference>
<dbReference type="PANTHER" id="PTHR43693">
    <property type="entry name" value="PROTEIN PHOSPHATASE CHEZ"/>
    <property type="match status" value="1"/>
</dbReference>
<dbReference type="GO" id="GO:0006935">
    <property type="term" value="P:chemotaxis"/>
    <property type="evidence" value="ECO:0007669"/>
    <property type="project" value="UniProtKB-KW"/>
</dbReference>
<evidence type="ECO:0000313" key="5">
    <source>
        <dbReference type="Proteomes" id="UP000215224"/>
    </source>
</evidence>
<dbReference type="STRING" id="1314751.GCA_001591425_01160"/>
<proteinExistence type="predicted"/>
<keyword evidence="5" id="KW-1185">Reference proteome</keyword>
<dbReference type="KEGG" id="bcoh:BC6307_12490"/>
<dbReference type="PANTHER" id="PTHR43693:SF1">
    <property type="entry name" value="PROTEIN PHOSPHATASE CHEZ"/>
    <property type="match status" value="1"/>
</dbReference>
<evidence type="ECO:0000259" key="3">
    <source>
        <dbReference type="Pfam" id="PF04509"/>
    </source>
</evidence>
<dbReference type="CDD" id="cd17909">
    <property type="entry name" value="CheC_ClassI"/>
    <property type="match status" value="1"/>
</dbReference>
<name>A0A223KRL9_9BACI</name>
<dbReference type="InterPro" id="IPR028976">
    <property type="entry name" value="CheC-like_sf"/>
</dbReference>
<dbReference type="SUPFAM" id="SSF103039">
    <property type="entry name" value="CheC-like"/>
    <property type="match status" value="1"/>
</dbReference>
<dbReference type="Proteomes" id="UP000215224">
    <property type="component" value="Chromosome"/>
</dbReference>
<sequence>MNTYDDSVMDVLKELSNIGAGNAATALSLLLNKKIKMNVPTAKIVSFNEIMDLIGGAERPVAAVFLKMEGEIEGSLFFVLSLEDATRFVQQLTHDPTTNFEKFQYEEMAISALQELGNIIAAHYLSAISNSIGQKCTPSVPIVAIDMVGAIVTEGLLQVSEDSDHAIFIDTRLEEITDDSIHQAKGHFFLIPYQESLEKIMRTLGVK</sequence>
<feature type="domain" description="CheC-like protein" evidence="3">
    <location>
        <begin position="8"/>
        <end position="43"/>
    </location>
</feature>
<dbReference type="AlphaFoldDB" id="A0A223KRL9"/>
<feature type="domain" description="CheC-like protein" evidence="3">
    <location>
        <begin position="108"/>
        <end position="143"/>
    </location>
</feature>